<dbReference type="KEGG" id="pif:PITG_04835"/>
<evidence type="ECO:0000313" key="3">
    <source>
        <dbReference type="Proteomes" id="UP000006643"/>
    </source>
</evidence>
<dbReference type="GO" id="GO:0005886">
    <property type="term" value="C:plasma membrane"/>
    <property type="evidence" value="ECO:0007669"/>
    <property type="project" value="TreeGrafter"/>
</dbReference>
<dbReference type="GO" id="GO:0090314">
    <property type="term" value="P:positive regulation of protein targeting to membrane"/>
    <property type="evidence" value="ECO:0007669"/>
    <property type="project" value="TreeGrafter"/>
</dbReference>
<dbReference type="SMART" id="SM00239">
    <property type="entry name" value="C2"/>
    <property type="match status" value="1"/>
</dbReference>
<dbReference type="OMA" id="DMFLLYD"/>
<dbReference type="GO" id="GO:0031340">
    <property type="term" value="P:positive regulation of vesicle fusion"/>
    <property type="evidence" value="ECO:0007669"/>
    <property type="project" value="TreeGrafter"/>
</dbReference>
<dbReference type="PANTHER" id="PTHR37412:SF2">
    <property type="entry name" value="C2 DOMAIN-CONTAINING PROTEIN 5"/>
    <property type="match status" value="1"/>
</dbReference>
<dbReference type="GO" id="GO:0005509">
    <property type="term" value="F:calcium ion binding"/>
    <property type="evidence" value="ECO:0007669"/>
    <property type="project" value="TreeGrafter"/>
</dbReference>
<reference evidence="3" key="1">
    <citation type="journal article" date="2009" name="Nature">
        <title>Genome sequence and analysis of the Irish potato famine pathogen Phytophthora infestans.</title>
        <authorList>
            <consortium name="The Broad Institute Genome Sequencing Platform"/>
            <person name="Haas B.J."/>
            <person name="Kamoun S."/>
            <person name="Zody M.C."/>
            <person name="Jiang R.H."/>
            <person name="Handsaker R.E."/>
            <person name="Cano L.M."/>
            <person name="Grabherr M."/>
            <person name="Kodira C.D."/>
            <person name="Raffaele S."/>
            <person name="Torto-Alalibo T."/>
            <person name="Bozkurt T.O."/>
            <person name="Ah-Fong A.M."/>
            <person name="Alvarado L."/>
            <person name="Anderson V.L."/>
            <person name="Armstrong M.R."/>
            <person name="Avrova A."/>
            <person name="Baxter L."/>
            <person name="Beynon J."/>
            <person name="Boevink P.C."/>
            <person name="Bollmann S.R."/>
            <person name="Bos J.I."/>
            <person name="Bulone V."/>
            <person name="Cai G."/>
            <person name="Cakir C."/>
            <person name="Carrington J.C."/>
            <person name="Chawner M."/>
            <person name="Conti L."/>
            <person name="Costanzo S."/>
            <person name="Ewan R."/>
            <person name="Fahlgren N."/>
            <person name="Fischbach M.A."/>
            <person name="Fugelstad J."/>
            <person name="Gilroy E.M."/>
            <person name="Gnerre S."/>
            <person name="Green P.J."/>
            <person name="Grenville-Briggs L.J."/>
            <person name="Griffith J."/>
            <person name="Grunwald N.J."/>
            <person name="Horn K."/>
            <person name="Horner N.R."/>
            <person name="Hu C.H."/>
            <person name="Huitema E."/>
            <person name="Jeong D.H."/>
            <person name="Jones A.M."/>
            <person name="Jones J.D."/>
            <person name="Jones R.W."/>
            <person name="Karlsson E.K."/>
            <person name="Kunjeti S.G."/>
            <person name="Lamour K."/>
            <person name="Liu Z."/>
            <person name="Ma L."/>
            <person name="Maclean D."/>
            <person name="Chibucos M.C."/>
            <person name="McDonald H."/>
            <person name="McWalters J."/>
            <person name="Meijer H.J."/>
            <person name="Morgan W."/>
            <person name="Morris P.F."/>
            <person name="Munro C.A."/>
            <person name="O'Neill K."/>
            <person name="Ospina-Giraldo M."/>
            <person name="Pinzon A."/>
            <person name="Pritchard L."/>
            <person name="Ramsahoye B."/>
            <person name="Ren Q."/>
            <person name="Restrepo S."/>
            <person name="Roy S."/>
            <person name="Sadanandom A."/>
            <person name="Savidor A."/>
            <person name="Schornack S."/>
            <person name="Schwartz D.C."/>
            <person name="Schumann U.D."/>
            <person name="Schwessinger B."/>
            <person name="Seyer L."/>
            <person name="Sharpe T."/>
            <person name="Silvar C."/>
            <person name="Song J."/>
            <person name="Studholme D.J."/>
            <person name="Sykes S."/>
            <person name="Thines M."/>
            <person name="van de Vondervoort P.J."/>
            <person name="Phuntumart V."/>
            <person name="Wawra S."/>
            <person name="Weide R."/>
            <person name="Win J."/>
            <person name="Young C."/>
            <person name="Zhou S."/>
            <person name="Fry W."/>
            <person name="Meyers B.C."/>
            <person name="van West P."/>
            <person name="Ristaino J."/>
            <person name="Govers F."/>
            <person name="Birch P.R."/>
            <person name="Whisson S.C."/>
            <person name="Judelson H.S."/>
            <person name="Nusbaum C."/>
        </authorList>
    </citation>
    <scope>NUCLEOTIDE SEQUENCE [LARGE SCALE GENOMIC DNA]</scope>
    <source>
        <strain evidence="3">T30-4</strain>
    </source>
</reference>
<dbReference type="eggNOG" id="KOG1028">
    <property type="taxonomic scope" value="Eukaryota"/>
</dbReference>
<organism evidence="2 3">
    <name type="scientific">Phytophthora infestans (strain T30-4)</name>
    <name type="common">Potato late blight agent</name>
    <dbReference type="NCBI Taxonomy" id="403677"/>
    <lineage>
        <taxon>Eukaryota</taxon>
        <taxon>Sar</taxon>
        <taxon>Stramenopiles</taxon>
        <taxon>Oomycota</taxon>
        <taxon>Peronosporomycetes</taxon>
        <taxon>Peronosporales</taxon>
        <taxon>Peronosporaceae</taxon>
        <taxon>Phytophthora</taxon>
    </lineage>
</organism>
<dbReference type="GO" id="GO:0065002">
    <property type="term" value="P:intracellular protein transmembrane transport"/>
    <property type="evidence" value="ECO:0007669"/>
    <property type="project" value="TreeGrafter"/>
</dbReference>
<dbReference type="InParanoid" id="D0N250"/>
<dbReference type="SUPFAM" id="SSF49562">
    <property type="entry name" value="C2 domain (Calcium/lipid-binding domain, CaLB)"/>
    <property type="match status" value="1"/>
</dbReference>
<feature type="domain" description="C2" evidence="1">
    <location>
        <begin position="609"/>
        <end position="741"/>
    </location>
</feature>
<dbReference type="InterPro" id="IPR038983">
    <property type="entry name" value="C2CD5"/>
</dbReference>
<dbReference type="InterPro" id="IPR035892">
    <property type="entry name" value="C2_domain_sf"/>
</dbReference>
<dbReference type="AlphaFoldDB" id="D0N250"/>
<dbReference type="Pfam" id="PF00168">
    <property type="entry name" value="C2"/>
    <property type="match status" value="1"/>
</dbReference>
<dbReference type="CDD" id="cd00030">
    <property type="entry name" value="C2"/>
    <property type="match status" value="1"/>
</dbReference>
<dbReference type="HOGENOM" id="CLU_257847_0_0_1"/>
<dbReference type="GO" id="GO:0072659">
    <property type="term" value="P:protein localization to plasma membrane"/>
    <property type="evidence" value="ECO:0007669"/>
    <property type="project" value="TreeGrafter"/>
</dbReference>
<dbReference type="PANTHER" id="PTHR37412">
    <property type="entry name" value="C2 DOMAIN-CONTAINING PROTEIN 5"/>
    <property type="match status" value="1"/>
</dbReference>
<dbReference type="Gene3D" id="2.60.40.150">
    <property type="entry name" value="C2 domain"/>
    <property type="match status" value="1"/>
</dbReference>
<proteinExistence type="predicted"/>
<dbReference type="Proteomes" id="UP000006643">
    <property type="component" value="Unassembled WGS sequence"/>
</dbReference>
<gene>
    <name evidence="2" type="ORF">PITG_04835</name>
</gene>
<evidence type="ECO:0000313" key="2">
    <source>
        <dbReference type="EMBL" id="EEY68379.1"/>
    </source>
</evidence>
<dbReference type="InterPro" id="IPR000008">
    <property type="entry name" value="C2_dom"/>
</dbReference>
<protein>
    <recommendedName>
        <fullName evidence="1">C2 domain-containing protein</fullName>
    </recommendedName>
</protein>
<keyword evidence="3" id="KW-1185">Reference proteome</keyword>
<sequence length="1232" mass="139723">MFTRGVTWIERRQLLRTSLSPTENAQIDALHTVLVVVMKRIVSILRELQQFETFETLSVEEMSKSRLLHTVNADPGSEFLGRTMDKLSHEVRKEIVVGLENELLDLAAVPGPRTYPALDTSRDEWMRLRTERQKLIRENGTFFMREQTSALVVSVPRSFTGDGIIAWFRRRPSVLWDDNALCAAGYVENVTPELGFGKRTVLLECRDDRYYRLREVDMWMESSSRTNSLFPLDLVREIDCYRGHILWDWKYCLFVPSRKHLYIYENETSTSPVAYIDVASAVCKAAYNFSNDANGGWMDLVNPTVCMTKTRLNGDKVIEVKTSSTQKWVQALARSGVCVEMRPGQEVLMKRLNPIILQQKCNKHATEFDPNDLEGSFQRLLNRLFGHDKGLTHQDYEKERRELRTQVRSELKKAGAQGDTVMAYYGRGKIRKSKPVNSGNFKNDSLYSGRIIRIRTPFTDEKYPFKTAYDMTDINEVPAELSKLLTKYKVTDKASWLSLSKAQRDMFLLYDVEYTRANERIVEEGLMRGHIRTSEGDLDPQKVSERCFDLNILFKNTDLEDCVSRMVKHRYRHKPLGVLKIHTKMLSPHRPIDAWYPLAPASDMLQRTNLGQVRVELQLSKALFAVGREPSVVKVSILEGRNLPVADMLTSDPFVEIFLLDQDSKERDTSLKTDVKMKSLNPKWENQEFLLGKSERTRLSDKKGILLRVTDYDAASANDPMGCVTIEFLRTENGYIRGLVLKQADAYGNADTQELTLDGQHRVEVDAMLLPVSGKQKIKKKPAPDGVLGKLRFIYTCSFLPHGEGGSKMKYDSASEDLGAILGRTYDLSKVNYFDVRLASESTGRVFEGQLGKSDGATEFSLTNPNQCASFRDETVVLTERDAKDTVALKFDLNLIGIQRADRIRRLVADTFRLVGLAFDSRTFNHSGGRYNLEQLNKDLLAQVRVMSQALTLHWKATPQLLGYVLELVLLSGENDRLSYANAVALDAVLHRWSRVLMQVTEARDYLTGNCHGKKTPQLIEKLFTECDWTGVNFPFFKHAGVVVDTQLRGGRFVAARIVKECGGGLFNIKICTHPDAPYLVEYLDSSEPHEDSKLSTLGTNCHVPDSVRSMAKTLENLWWGSDKIVKVYALLPGAVKSLQVRNATTNKLVPTTLMERNEDQPRFVGQYHGFVKGETFDKQEAEQLELVYSAVCRRELLLLDRSATSTRLVMATLGNTSGSVSQCVPAVCTAQ</sequence>
<dbReference type="STRING" id="403677.D0N250"/>
<dbReference type="VEuPathDB" id="FungiDB:PITG_04835"/>
<dbReference type="GO" id="GO:0010828">
    <property type="term" value="P:positive regulation of D-glucose transmembrane transport"/>
    <property type="evidence" value="ECO:0007669"/>
    <property type="project" value="TreeGrafter"/>
</dbReference>
<name>D0N250_PHYIT</name>
<dbReference type="OrthoDB" id="270970at2759"/>
<dbReference type="PROSITE" id="PS50004">
    <property type="entry name" value="C2"/>
    <property type="match status" value="1"/>
</dbReference>
<dbReference type="EMBL" id="DS028123">
    <property type="protein sequence ID" value="EEY68379.1"/>
    <property type="molecule type" value="Genomic_DNA"/>
</dbReference>
<dbReference type="GeneID" id="9466226"/>
<accession>D0N250</accession>
<dbReference type="RefSeq" id="XP_002905538.1">
    <property type="nucleotide sequence ID" value="XM_002905492.1"/>
</dbReference>
<dbReference type="GO" id="GO:0005544">
    <property type="term" value="F:calcium-dependent phospholipid binding"/>
    <property type="evidence" value="ECO:0007669"/>
    <property type="project" value="InterPro"/>
</dbReference>
<evidence type="ECO:0000259" key="1">
    <source>
        <dbReference type="PROSITE" id="PS50004"/>
    </source>
</evidence>